<dbReference type="InterPro" id="IPR027417">
    <property type="entry name" value="P-loop_NTPase"/>
</dbReference>
<dbReference type="PANTHER" id="PTHR43883">
    <property type="entry name" value="SLR0207 PROTEIN"/>
    <property type="match status" value="1"/>
</dbReference>
<dbReference type="PANTHER" id="PTHR43883:SF1">
    <property type="entry name" value="GLUCONOKINASE"/>
    <property type="match status" value="1"/>
</dbReference>
<gene>
    <name evidence="1" type="ORF">PAI11_25730</name>
</gene>
<name>H0E6X2_9ACTN</name>
<dbReference type="RefSeq" id="WP_007575745.1">
    <property type="nucleotide sequence ID" value="NZ_AGUD01000211.1"/>
</dbReference>
<dbReference type="SUPFAM" id="SSF52540">
    <property type="entry name" value="P-loop containing nucleoside triphosphate hydrolases"/>
    <property type="match status" value="1"/>
</dbReference>
<sequence length="520" mass="56728">MAPAPGTPTDAAIQAIAAAAGVDRPEALERRDTHMSVVLLSDARAYKIKRARQFAFADHHRLRARRRACMQELLVNRELAPDIYLGVRAVVADGAGHRLVDDDDPAAVEYVVEMRRFDEARTLRALLDDGADVSSEIERVAATIAGFHERARRIRRPARTAMAEASAKRMIAADDVELTGLLRGPLDAARLHAIDRRLRTFVRDHAEELADRGRRGMVREGHGDLRAEHVLLDGDVRIVDRIEFRDDLREIDVADDVAFLVMDLVALGRPDAARSFVDAYRAHHGDPGSDALIAFYAAHRALVRAKVALLRDPDSARQRPDLLEARRLLAVAEGFAWRTRQPLALIVSGPSGVGKSRLAATLARRSGFAVCSSDVVRKQAAGLAPEARGGPELYRPGSGPATYAALGRRAAEVLERDGGVIVDATCLRRADRDALREGLAGWHSAAVHVACIAPEHVLQERLARRLREPDRVSDATPEIGRAQAAAAEPLDEVPADRLVTVRTDRPCDRTVAAIAAILDV</sequence>
<dbReference type="Gene3D" id="3.40.50.300">
    <property type="entry name" value="P-loop containing nucleotide triphosphate hydrolases"/>
    <property type="match status" value="1"/>
</dbReference>
<reference evidence="1 2" key="1">
    <citation type="journal article" date="2013" name="Biodegradation">
        <title>Quantitative proteomic analysis of ibuprofen-degrading Patulibacter sp. strain I11.</title>
        <authorList>
            <person name="Almeida B."/>
            <person name="Kjeldal H."/>
            <person name="Lolas I."/>
            <person name="Knudsen A.D."/>
            <person name="Carvalho G."/>
            <person name="Nielsen K.L."/>
            <person name="Barreto Crespo M.T."/>
            <person name="Stensballe A."/>
            <person name="Nielsen J.L."/>
        </authorList>
    </citation>
    <scope>NUCLEOTIDE SEQUENCE [LARGE SCALE GENOMIC DNA]</scope>
    <source>
        <strain evidence="1 2">I11</strain>
    </source>
</reference>
<dbReference type="PATRIC" id="fig|1097667.3.peg.2554"/>
<evidence type="ECO:0008006" key="3">
    <source>
        <dbReference type="Google" id="ProtNLM"/>
    </source>
</evidence>
<organism evidence="1 2">
    <name type="scientific">Patulibacter medicamentivorans</name>
    <dbReference type="NCBI Taxonomy" id="1097667"/>
    <lineage>
        <taxon>Bacteria</taxon>
        <taxon>Bacillati</taxon>
        <taxon>Actinomycetota</taxon>
        <taxon>Thermoleophilia</taxon>
        <taxon>Solirubrobacterales</taxon>
        <taxon>Patulibacteraceae</taxon>
        <taxon>Patulibacter</taxon>
    </lineage>
</organism>
<dbReference type="InterPro" id="IPR011009">
    <property type="entry name" value="Kinase-like_dom_sf"/>
</dbReference>
<dbReference type="SUPFAM" id="SSF56112">
    <property type="entry name" value="Protein kinase-like (PK-like)"/>
    <property type="match status" value="1"/>
</dbReference>
<proteinExistence type="predicted"/>
<evidence type="ECO:0000313" key="1">
    <source>
        <dbReference type="EMBL" id="EHN10575.1"/>
    </source>
</evidence>
<dbReference type="AlphaFoldDB" id="H0E6X2"/>
<keyword evidence="2" id="KW-1185">Reference proteome</keyword>
<dbReference type="Pfam" id="PF13671">
    <property type="entry name" value="AAA_33"/>
    <property type="match status" value="1"/>
</dbReference>
<dbReference type="InterPro" id="IPR052732">
    <property type="entry name" value="Cell-binding_unc_protein"/>
</dbReference>
<dbReference type="EMBL" id="AGUD01000211">
    <property type="protein sequence ID" value="EHN10575.1"/>
    <property type="molecule type" value="Genomic_DNA"/>
</dbReference>
<dbReference type="OrthoDB" id="9810277at2"/>
<comment type="caution">
    <text evidence="1">The sequence shown here is derived from an EMBL/GenBank/DDBJ whole genome shotgun (WGS) entry which is preliminary data.</text>
</comment>
<evidence type="ECO:0000313" key="2">
    <source>
        <dbReference type="Proteomes" id="UP000005143"/>
    </source>
</evidence>
<accession>H0E6X2</accession>
<protein>
    <recommendedName>
        <fullName evidence="3">Gluconate kinase</fullName>
    </recommendedName>
</protein>
<dbReference type="Proteomes" id="UP000005143">
    <property type="component" value="Unassembled WGS sequence"/>
</dbReference>